<dbReference type="EMBL" id="JANPWB010000008">
    <property type="protein sequence ID" value="KAJ1162742.1"/>
    <property type="molecule type" value="Genomic_DNA"/>
</dbReference>
<dbReference type="EC" id="3.4.17.1" evidence="15"/>
<dbReference type="SMART" id="SM00631">
    <property type="entry name" value="Zn_pept"/>
    <property type="match status" value="1"/>
</dbReference>
<dbReference type="PROSITE" id="PS00133">
    <property type="entry name" value="CARBOXYPEPT_ZN_2"/>
    <property type="match status" value="1"/>
</dbReference>
<evidence type="ECO:0000256" key="6">
    <source>
        <dbReference type="ARBA" id="ARBA00022670"/>
    </source>
</evidence>
<evidence type="ECO:0000256" key="12">
    <source>
        <dbReference type="ARBA" id="ARBA00023145"/>
    </source>
</evidence>
<name>A0AAV7SF04_PLEWA</name>
<feature type="domain" description="Peptidase M14" evidence="19">
    <location>
        <begin position="121"/>
        <end position="415"/>
    </location>
</feature>
<evidence type="ECO:0000313" key="21">
    <source>
        <dbReference type="Proteomes" id="UP001066276"/>
    </source>
</evidence>
<dbReference type="Gene3D" id="3.30.70.340">
    <property type="entry name" value="Metallocarboxypeptidase-like"/>
    <property type="match status" value="1"/>
</dbReference>
<dbReference type="InterPro" id="IPR057246">
    <property type="entry name" value="CARBOXYPEPT_ZN_1"/>
</dbReference>
<comment type="subcellular location">
    <subcellularLocation>
        <location evidence="2">Secreted</location>
    </subcellularLocation>
</comment>
<organism evidence="20 21">
    <name type="scientific">Pleurodeles waltl</name>
    <name type="common">Iberian ribbed newt</name>
    <dbReference type="NCBI Taxonomy" id="8319"/>
    <lineage>
        <taxon>Eukaryota</taxon>
        <taxon>Metazoa</taxon>
        <taxon>Chordata</taxon>
        <taxon>Craniata</taxon>
        <taxon>Vertebrata</taxon>
        <taxon>Euteleostomi</taxon>
        <taxon>Amphibia</taxon>
        <taxon>Batrachia</taxon>
        <taxon>Caudata</taxon>
        <taxon>Salamandroidea</taxon>
        <taxon>Salamandridae</taxon>
        <taxon>Pleurodelinae</taxon>
        <taxon>Pleurodeles</taxon>
    </lineage>
</organism>
<evidence type="ECO:0000256" key="1">
    <source>
        <dbReference type="ARBA" id="ARBA00001947"/>
    </source>
</evidence>
<keyword evidence="5" id="KW-0121">Carboxypeptidase</keyword>
<evidence type="ECO:0000256" key="5">
    <source>
        <dbReference type="ARBA" id="ARBA00022645"/>
    </source>
</evidence>
<evidence type="ECO:0000256" key="16">
    <source>
        <dbReference type="ARBA" id="ARBA00040642"/>
    </source>
</evidence>
<dbReference type="InterPro" id="IPR003146">
    <property type="entry name" value="M14A_act_pep"/>
</dbReference>
<dbReference type="GO" id="GO:0004181">
    <property type="term" value="F:metallocarboxypeptidase activity"/>
    <property type="evidence" value="ECO:0007669"/>
    <property type="project" value="UniProtKB-EC"/>
</dbReference>
<evidence type="ECO:0000259" key="19">
    <source>
        <dbReference type="PROSITE" id="PS52035"/>
    </source>
</evidence>
<gene>
    <name evidence="20" type="ORF">NDU88_003208</name>
</gene>
<dbReference type="PANTHER" id="PTHR11705">
    <property type="entry name" value="PROTEASE FAMILY M14 CARBOXYPEPTIDASE A,B"/>
    <property type="match status" value="1"/>
</dbReference>
<evidence type="ECO:0000256" key="7">
    <source>
        <dbReference type="ARBA" id="ARBA00022723"/>
    </source>
</evidence>
<keyword evidence="12" id="KW-0865">Zymogen</keyword>
<evidence type="ECO:0000313" key="20">
    <source>
        <dbReference type="EMBL" id="KAJ1162742.1"/>
    </source>
</evidence>
<dbReference type="PROSITE" id="PS52035">
    <property type="entry name" value="PEPTIDASE_M14"/>
    <property type="match status" value="1"/>
</dbReference>
<dbReference type="SUPFAM" id="SSF54897">
    <property type="entry name" value="Protease propeptides/inhibitors"/>
    <property type="match status" value="1"/>
</dbReference>
<dbReference type="PRINTS" id="PR00765">
    <property type="entry name" value="CRBOXYPTASEA"/>
</dbReference>
<dbReference type="SUPFAM" id="SSF53187">
    <property type="entry name" value="Zn-dependent exopeptidases"/>
    <property type="match status" value="1"/>
</dbReference>
<dbReference type="PANTHER" id="PTHR11705:SF94">
    <property type="entry name" value="CARBOXYPEPTIDASE A1"/>
    <property type="match status" value="1"/>
</dbReference>
<keyword evidence="10" id="KW-0862">Zinc</keyword>
<evidence type="ECO:0000256" key="2">
    <source>
        <dbReference type="ARBA" id="ARBA00004613"/>
    </source>
</evidence>
<feature type="chain" id="PRO_5043967189" description="Carboxypeptidase A1" evidence="18">
    <location>
        <begin position="17"/>
        <end position="419"/>
    </location>
</feature>
<dbReference type="InterPro" id="IPR057247">
    <property type="entry name" value="CARBOXYPEPT_ZN_2"/>
</dbReference>
<evidence type="ECO:0000256" key="18">
    <source>
        <dbReference type="SAM" id="SignalP"/>
    </source>
</evidence>
<feature type="active site" description="Proton donor/acceptor" evidence="17">
    <location>
        <position position="381"/>
    </location>
</feature>
<dbReference type="Pfam" id="PF02244">
    <property type="entry name" value="Propep_M14"/>
    <property type="match status" value="1"/>
</dbReference>
<dbReference type="FunFam" id="3.40.630.10:FF:000132">
    <property type="entry name" value="Carboxypeptidase A1"/>
    <property type="match status" value="1"/>
</dbReference>
<comment type="caution">
    <text evidence="20">The sequence shown here is derived from an EMBL/GenBank/DDBJ whole genome shotgun (WGS) entry which is preliminary data.</text>
</comment>
<reference evidence="20" key="1">
    <citation type="journal article" date="2022" name="bioRxiv">
        <title>Sequencing and chromosome-scale assembly of the giantPleurodeles waltlgenome.</title>
        <authorList>
            <person name="Brown T."/>
            <person name="Elewa A."/>
            <person name="Iarovenko S."/>
            <person name="Subramanian E."/>
            <person name="Araus A.J."/>
            <person name="Petzold A."/>
            <person name="Susuki M."/>
            <person name="Suzuki K.-i.T."/>
            <person name="Hayashi T."/>
            <person name="Toyoda A."/>
            <person name="Oliveira C."/>
            <person name="Osipova E."/>
            <person name="Leigh N.D."/>
            <person name="Simon A."/>
            <person name="Yun M.H."/>
        </authorList>
    </citation>
    <scope>NUCLEOTIDE SEQUENCE</scope>
    <source>
        <strain evidence="20">20211129_DDA</strain>
        <tissue evidence="20">Liver</tissue>
    </source>
</reference>
<sequence>MRALVVFTALLMGAVGHKLFLGDQVLRIRASDERQLAKFRELEDLENLQIDFWREPAKPSLPVDIRVPFRSLQAVKIFLESNNIAYTIMIEDVQALVDQEQEEMKTAQTYEQSTKNFDFGSYHTLNEIYAWMDLLVATHPSLITKSLLGHSFEGRPLYVLRFSRDGSAKRPAIWLDMGIHSREWITHATGVWTANKIAEDNTKDQSLNTILDKLDIFVLLVTNPDGYVYTHTTNRMWRKTRSVRSGTTCVGADPNRNWNAGWGGTGASSNPCSETYHGVAPQSEPEIKAIADFITNHGNVKAMLTIHSYSQMLLFPYGYKSDHCVDHSELNNLAKVAADSLAELHGTKYTYGTTLDTIYRADGTTTDWAYDVGIKYSYTFELRDTGKYGFLLPANQILPTAHETWRALMKMMEHTRDNS</sequence>
<dbReference type="GO" id="GO:0005615">
    <property type="term" value="C:extracellular space"/>
    <property type="evidence" value="ECO:0007669"/>
    <property type="project" value="TreeGrafter"/>
</dbReference>
<keyword evidence="8 18" id="KW-0732">Signal</keyword>
<dbReference type="GO" id="GO:0008270">
    <property type="term" value="F:zinc ion binding"/>
    <property type="evidence" value="ECO:0007669"/>
    <property type="project" value="InterPro"/>
</dbReference>
<keyword evidence="4" id="KW-0964">Secreted</keyword>
<dbReference type="InterPro" id="IPR034248">
    <property type="entry name" value="CPA_M14_CPD"/>
</dbReference>
<evidence type="ECO:0000256" key="4">
    <source>
        <dbReference type="ARBA" id="ARBA00022525"/>
    </source>
</evidence>
<comment type="catalytic activity">
    <reaction evidence="14">
        <text>Release of a C-terminal amino acid, but little or no action with -Asp, -Glu, -Arg, -Lys or -Pro.</text>
        <dbReference type="EC" id="3.4.17.1"/>
    </reaction>
</comment>
<keyword evidence="9" id="KW-0378">Hydrolase</keyword>
<keyword evidence="7" id="KW-0479">Metal-binding</keyword>
<evidence type="ECO:0000256" key="10">
    <source>
        <dbReference type="ARBA" id="ARBA00022833"/>
    </source>
</evidence>
<keyword evidence="21" id="KW-1185">Reference proteome</keyword>
<protein>
    <recommendedName>
        <fullName evidence="16">Carboxypeptidase A1</fullName>
        <ecNumber evidence="15">3.4.17.1</ecNumber>
    </recommendedName>
</protein>
<keyword evidence="11" id="KW-0482">Metalloprotease</keyword>
<proteinExistence type="inferred from homology"/>
<evidence type="ECO:0000256" key="17">
    <source>
        <dbReference type="PROSITE-ProRule" id="PRU01379"/>
    </source>
</evidence>
<evidence type="ECO:0000256" key="13">
    <source>
        <dbReference type="ARBA" id="ARBA00023157"/>
    </source>
</evidence>
<dbReference type="GO" id="GO:0006508">
    <property type="term" value="P:proteolysis"/>
    <property type="evidence" value="ECO:0007669"/>
    <property type="project" value="UniProtKB-KW"/>
</dbReference>
<dbReference type="Pfam" id="PF00246">
    <property type="entry name" value="Peptidase_M14"/>
    <property type="match status" value="1"/>
</dbReference>
<evidence type="ECO:0000256" key="9">
    <source>
        <dbReference type="ARBA" id="ARBA00022801"/>
    </source>
</evidence>
<feature type="signal peptide" evidence="18">
    <location>
        <begin position="1"/>
        <end position="16"/>
    </location>
</feature>
<evidence type="ECO:0000256" key="14">
    <source>
        <dbReference type="ARBA" id="ARBA00036253"/>
    </source>
</evidence>
<evidence type="ECO:0000256" key="3">
    <source>
        <dbReference type="ARBA" id="ARBA00005988"/>
    </source>
</evidence>
<keyword evidence="6" id="KW-0645">Protease</keyword>
<dbReference type="FunFam" id="3.30.70.340:FF:000001">
    <property type="entry name" value="Carboxypeptidase A5"/>
    <property type="match status" value="1"/>
</dbReference>
<dbReference type="CDD" id="cd03870">
    <property type="entry name" value="M14_CPA"/>
    <property type="match status" value="1"/>
</dbReference>
<dbReference type="AlphaFoldDB" id="A0AAV7SF04"/>
<evidence type="ECO:0000256" key="15">
    <source>
        <dbReference type="ARBA" id="ARBA00039144"/>
    </source>
</evidence>
<comment type="similarity">
    <text evidence="3 17">Belongs to the peptidase M14 family.</text>
</comment>
<dbReference type="Proteomes" id="UP001066276">
    <property type="component" value="Chromosome 4_2"/>
</dbReference>
<dbReference type="InterPro" id="IPR036990">
    <property type="entry name" value="M14A-like_propep"/>
</dbReference>
<evidence type="ECO:0000256" key="8">
    <source>
        <dbReference type="ARBA" id="ARBA00022729"/>
    </source>
</evidence>
<comment type="cofactor">
    <cofactor evidence="1">
        <name>Zn(2+)</name>
        <dbReference type="ChEBI" id="CHEBI:29105"/>
    </cofactor>
</comment>
<dbReference type="Gene3D" id="3.40.630.10">
    <property type="entry name" value="Zn peptidases"/>
    <property type="match status" value="1"/>
</dbReference>
<dbReference type="InterPro" id="IPR000834">
    <property type="entry name" value="Peptidase_M14"/>
</dbReference>
<accession>A0AAV7SF04</accession>
<keyword evidence="13" id="KW-1015">Disulfide bond</keyword>
<evidence type="ECO:0000256" key="11">
    <source>
        <dbReference type="ARBA" id="ARBA00023049"/>
    </source>
</evidence>
<dbReference type="PROSITE" id="PS00132">
    <property type="entry name" value="CARBOXYPEPT_ZN_1"/>
    <property type="match status" value="1"/>
</dbReference>